<evidence type="ECO:0000259" key="9">
    <source>
        <dbReference type="PROSITE" id="PS50850"/>
    </source>
</evidence>
<feature type="transmembrane region" description="Helical" evidence="8">
    <location>
        <begin position="384"/>
        <end position="400"/>
    </location>
</feature>
<evidence type="ECO:0000313" key="11">
    <source>
        <dbReference type="Proteomes" id="UP000185622"/>
    </source>
</evidence>
<dbReference type="Pfam" id="PF07690">
    <property type="entry name" value="MFS_1"/>
    <property type="match status" value="1"/>
</dbReference>
<feature type="transmembrane region" description="Helical" evidence="8">
    <location>
        <begin position="113"/>
        <end position="133"/>
    </location>
</feature>
<keyword evidence="3" id="KW-1003">Cell membrane</keyword>
<keyword evidence="6 8" id="KW-0472">Membrane</keyword>
<reference evidence="10 11" key="1">
    <citation type="submission" date="2017-01" db="EMBL/GenBank/DDBJ databases">
        <title>The complete genome sequence of a sulfur-oxidizing marine bacterium Thioclava sp. 25B10_4T.</title>
        <authorList>
            <person name="Liu Y."/>
            <person name="Lai Q."/>
            <person name="Shao Z."/>
        </authorList>
    </citation>
    <scope>NUCLEOTIDE SEQUENCE [LARGE SCALE GENOMIC DNA]</scope>
    <source>
        <strain evidence="10 11">25B10_4</strain>
    </source>
</reference>
<feature type="transmembrane region" description="Helical" evidence="8">
    <location>
        <begin position="52"/>
        <end position="77"/>
    </location>
</feature>
<dbReference type="RefSeq" id="WP_075773972.1">
    <property type="nucleotide sequence ID" value="NZ_CP019437.1"/>
</dbReference>
<feature type="transmembrane region" description="Helical" evidence="8">
    <location>
        <begin position="289"/>
        <end position="308"/>
    </location>
</feature>
<feature type="transmembrane region" description="Helical" evidence="8">
    <location>
        <begin position="350"/>
        <end position="372"/>
    </location>
</feature>
<dbReference type="InterPro" id="IPR020846">
    <property type="entry name" value="MFS_dom"/>
</dbReference>
<dbReference type="SUPFAM" id="SSF103473">
    <property type="entry name" value="MFS general substrate transporter"/>
    <property type="match status" value="1"/>
</dbReference>
<name>A0ABM6IK69_9RHOB</name>
<dbReference type="PROSITE" id="PS50850">
    <property type="entry name" value="MFS"/>
    <property type="match status" value="1"/>
</dbReference>
<feature type="transmembrane region" description="Helical" evidence="8">
    <location>
        <begin position="314"/>
        <end position="338"/>
    </location>
</feature>
<organism evidence="10 11">
    <name type="scientific">Thioclava nitratireducens</name>
    <dbReference type="NCBI Taxonomy" id="1915078"/>
    <lineage>
        <taxon>Bacteria</taxon>
        <taxon>Pseudomonadati</taxon>
        <taxon>Pseudomonadota</taxon>
        <taxon>Alphaproteobacteria</taxon>
        <taxon>Rhodobacterales</taxon>
        <taxon>Paracoccaceae</taxon>
        <taxon>Thioclava</taxon>
    </lineage>
</organism>
<evidence type="ECO:0000313" key="10">
    <source>
        <dbReference type="EMBL" id="AQS49326.1"/>
    </source>
</evidence>
<feature type="transmembrane region" description="Helical" evidence="8">
    <location>
        <begin position="21"/>
        <end position="40"/>
    </location>
</feature>
<dbReference type="InterPro" id="IPR011701">
    <property type="entry name" value="MFS"/>
</dbReference>
<feature type="compositionally biased region" description="Pro residues" evidence="7">
    <location>
        <begin position="8"/>
        <end position="17"/>
    </location>
</feature>
<feature type="transmembrane region" description="Helical" evidence="8">
    <location>
        <begin position="178"/>
        <end position="197"/>
    </location>
</feature>
<keyword evidence="11" id="KW-1185">Reference proteome</keyword>
<keyword evidence="2" id="KW-0813">Transport</keyword>
<dbReference type="InterPro" id="IPR050171">
    <property type="entry name" value="MFS_Transporters"/>
</dbReference>
<keyword evidence="4 8" id="KW-0812">Transmembrane</keyword>
<proteinExistence type="predicted"/>
<dbReference type="Proteomes" id="UP000185622">
    <property type="component" value="Chromosome"/>
</dbReference>
<dbReference type="PANTHER" id="PTHR23517:SF13">
    <property type="entry name" value="MAJOR FACILITATOR SUPERFAMILY MFS_1"/>
    <property type="match status" value="1"/>
</dbReference>
<feature type="transmembrane region" description="Helical" evidence="8">
    <location>
        <begin position="261"/>
        <end position="280"/>
    </location>
</feature>
<dbReference type="EMBL" id="CP019437">
    <property type="protein sequence ID" value="AQS49326.1"/>
    <property type="molecule type" value="Genomic_DNA"/>
</dbReference>
<dbReference type="PANTHER" id="PTHR23517">
    <property type="entry name" value="RESISTANCE PROTEIN MDTM, PUTATIVE-RELATED-RELATED"/>
    <property type="match status" value="1"/>
</dbReference>
<evidence type="ECO:0000256" key="2">
    <source>
        <dbReference type="ARBA" id="ARBA00022448"/>
    </source>
</evidence>
<evidence type="ECO:0000256" key="5">
    <source>
        <dbReference type="ARBA" id="ARBA00022989"/>
    </source>
</evidence>
<feature type="transmembrane region" description="Helical" evidence="8">
    <location>
        <begin position="145"/>
        <end position="172"/>
    </location>
</feature>
<feature type="transmembrane region" description="Helical" evidence="8">
    <location>
        <begin position="232"/>
        <end position="255"/>
    </location>
</feature>
<feature type="transmembrane region" description="Helical" evidence="8">
    <location>
        <begin position="89"/>
        <end position="107"/>
    </location>
</feature>
<protein>
    <submittedName>
        <fullName evidence="10">MFS transporter</fullName>
    </submittedName>
</protein>
<comment type="subcellular location">
    <subcellularLocation>
        <location evidence="1">Cell membrane</location>
        <topology evidence="1">Multi-pass membrane protein</topology>
    </subcellularLocation>
</comment>
<evidence type="ECO:0000256" key="4">
    <source>
        <dbReference type="ARBA" id="ARBA00022692"/>
    </source>
</evidence>
<evidence type="ECO:0000256" key="6">
    <source>
        <dbReference type="ARBA" id="ARBA00023136"/>
    </source>
</evidence>
<feature type="region of interest" description="Disordered" evidence="7">
    <location>
        <begin position="1"/>
        <end position="20"/>
    </location>
</feature>
<evidence type="ECO:0000256" key="3">
    <source>
        <dbReference type="ARBA" id="ARBA00022475"/>
    </source>
</evidence>
<sequence>MTDETRPGPRPTSPNPPTRSRAGFVLALAGLVLMLAGASAPSPFYPVLQAQIGFSSAMMTGIFAIYAGALLVTLLVFGRLSDHLGRRPVLSVGFVLLAVGMLEFLRADTATTLLMARVLQGLASGLLISTLSASSTDHEPPARPGLAAVWNAVAPLAGLALGALAGGALLAYVPAPRLVTFLGLALVYAVLALLVWLPPETAPRHAGTLASLRPQVSVPPHIRAAFRRGAPAVVAGWGTGSLFLSLGAPIVARVFEVHTALAQGAIVALLAATGAASCYATRNLAPRRIALLGTDGLVLGTVLSLAALTTGSFALYLASVFIAGIGFGTCFAGVLRSLAPLTAPDERGGLFAALFTLAYSAFGVPAVLAGLAVPELGLRLTTEIYGAVIIALALGAGLMRRQAEPA</sequence>
<gene>
    <name evidence="10" type="ORF">BMG03_17145</name>
</gene>
<dbReference type="InterPro" id="IPR036259">
    <property type="entry name" value="MFS_trans_sf"/>
</dbReference>
<feature type="domain" description="Major facilitator superfamily (MFS) profile" evidence="9">
    <location>
        <begin position="22"/>
        <end position="404"/>
    </location>
</feature>
<accession>A0ABM6IK69</accession>
<dbReference type="Gene3D" id="1.20.1250.20">
    <property type="entry name" value="MFS general substrate transporter like domains"/>
    <property type="match status" value="1"/>
</dbReference>
<keyword evidence="5 8" id="KW-1133">Transmembrane helix</keyword>
<evidence type="ECO:0000256" key="1">
    <source>
        <dbReference type="ARBA" id="ARBA00004651"/>
    </source>
</evidence>
<evidence type="ECO:0000256" key="8">
    <source>
        <dbReference type="SAM" id="Phobius"/>
    </source>
</evidence>
<evidence type="ECO:0000256" key="7">
    <source>
        <dbReference type="SAM" id="MobiDB-lite"/>
    </source>
</evidence>